<organism evidence="1 2">
    <name type="scientific">Flavobacterium defluvii</name>
    <dbReference type="NCBI Taxonomy" id="370979"/>
    <lineage>
        <taxon>Bacteria</taxon>
        <taxon>Pseudomonadati</taxon>
        <taxon>Bacteroidota</taxon>
        <taxon>Flavobacteriia</taxon>
        <taxon>Flavobacteriales</taxon>
        <taxon>Flavobacteriaceae</taxon>
        <taxon>Flavobacterium</taxon>
    </lineage>
</organism>
<evidence type="ECO:0000313" key="1">
    <source>
        <dbReference type="EMBL" id="SHF74977.1"/>
    </source>
</evidence>
<dbReference type="AlphaFoldDB" id="A0A1M5E6X9"/>
<dbReference type="STRING" id="370979.SAMN05443663_10148"/>
<reference evidence="2" key="1">
    <citation type="submission" date="2016-11" db="EMBL/GenBank/DDBJ databases">
        <authorList>
            <person name="Varghese N."/>
            <person name="Submissions S."/>
        </authorList>
    </citation>
    <scope>NUCLEOTIDE SEQUENCE [LARGE SCALE GENOMIC DNA]</scope>
    <source>
        <strain evidence="2">DSM 17963</strain>
    </source>
</reference>
<proteinExistence type="predicted"/>
<accession>A0A1M5E6X9</accession>
<sequence length="150" mass="16573">MRNFSVELFAEQGMQNTVGAGPSSKKAFNIDIANASDSELGALNHAFNRHASELSVLIDKPIKWAKKDNLASMMDNFNEAVNLIETQGTKVGKTRVPYGEKGSGVNVQSTEADVYIYQHTSGKEYYSYRRSSDNQFISAGEKTRNINISN</sequence>
<gene>
    <name evidence="1" type="ORF">SAMN05443663_10148</name>
</gene>
<evidence type="ECO:0000313" key="2">
    <source>
        <dbReference type="Proteomes" id="UP000184071"/>
    </source>
</evidence>
<protein>
    <submittedName>
        <fullName evidence="1">Uncharacterized protein</fullName>
    </submittedName>
</protein>
<name>A0A1M5E6X9_9FLAO</name>
<dbReference type="EMBL" id="FQWC01000001">
    <property type="protein sequence ID" value="SHF74977.1"/>
    <property type="molecule type" value="Genomic_DNA"/>
</dbReference>
<dbReference type="Proteomes" id="UP000184071">
    <property type="component" value="Unassembled WGS sequence"/>
</dbReference>
<keyword evidence="2" id="KW-1185">Reference proteome</keyword>